<reference evidence="2 3" key="1">
    <citation type="submission" date="2020-04" db="EMBL/GenBank/DDBJ databases">
        <title>Usitatibacter rugosus gen. nov., sp. nov. and Usitatibacter palustris sp. nov., novel members of Usitatibacteraceae fam. nov. within the order Nitrosomonadales isolated from soil.</title>
        <authorList>
            <person name="Huber K.J."/>
            <person name="Neumann-Schaal M."/>
            <person name="Geppert A."/>
            <person name="Luckner M."/>
            <person name="Wanner G."/>
            <person name="Overmann J."/>
        </authorList>
    </citation>
    <scope>NUCLEOTIDE SEQUENCE [LARGE SCALE GENOMIC DNA]</scope>
    <source>
        <strain evidence="2 3">0125_3</strain>
    </source>
</reference>
<dbReference type="PANTHER" id="PTHR43194:SF2">
    <property type="entry name" value="PEROXISOMAL MEMBRANE PROTEIN LPX1"/>
    <property type="match status" value="1"/>
</dbReference>
<organism evidence="2 3">
    <name type="scientific">Usitatibacter rugosus</name>
    <dbReference type="NCBI Taxonomy" id="2732067"/>
    <lineage>
        <taxon>Bacteria</taxon>
        <taxon>Pseudomonadati</taxon>
        <taxon>Pseudomonadota</taxon>
        <taxon>Betaproteobacteria</taxon>
        <taxon>Nitrosomonadales</taxon>
        <taxon>Usitatibacteraceae</taxon>
        <taxon>Usitatibacter</taxon>
    </lineage>
</organism>
<name>A0A6M4GRT7_9PROT</name>
<evidence type="ECO:0000313" key="3">
    <source>
        <dbReference type="Proteomes" id="UP000501534"/>
    </source>
</evidence>
<dbReference type="InterPro" id="IPR050228">
    <property type="entry name" value="Carboxylesterase_BioH"/>
</dbReference>
<protein>
    <recommendedName>
        <fullName evidence="1">AB hydrolase-1 domain-containing protein</fullName>
    </recommendedName>
</protein>
<evidence type="ECO:0000259" key="1">
    <source>
        <dbReference type="Pfam" id="PF12697"/>
    </source>
</evidence>
<dbReference type="Pfam" id="PF12697">
    <property type="entry name" value="Abhydrolase_6"/>
    <property type="match status" value="1"/>
</dbReference>
<dbReference type="PANTHER" id="PTHR43194">
    <property type="entry name" value="HYDROLASE ALPHA/BETA FOLD FAMILY"/>
    <property type="match status" value="1"/>
</dbReference>
<dbReference type="InterPro" id="IPR000073">
    <property type="entry name" value="AB_hydrolase_1"/>
</dbReference>
<dbReference type="Proteomes" id="UP000501534">
    <property type="component" value="Chromosome"/>
</dbReference>
<dbReference type="SUPFAM" id="SSF53474">
    <property type="entry name" value="alpha/beta-Hydrolases"/>
    <property type="match status" value="1"/>
</dbReference>
<evidence type="ECO:0000313" key="2">
    <source>
        <dbReference type="EMBL" id="QJR09775.1"/>
    </source>
</evidence>
<feature type="domain" description="AB hydrolase-1" evidence="1">
    <location>
        <begin position="2"/>
        <end position="214"/>
    </location>
</feature>
<dbReference type="AlphaFoldDB" id="A0A6M4GRT7"/>
<dbReference type="InterPro" id="IPR029058">
    <property type="entry name" value="AB_hydrolase_fold"/>
</dbReference>
<dbReference type="EMBL" id="CP053069">
    <property type="protein sequence ID" value="QJR09775.1"/>
    <property type="molecule type" value="Genomic_DNA"/>
</dbReference>
<sequence length="241" mass="26569">MCPDVAGRGESGWLGSALEYNFPQFLTDMNTLLARLDVREVDWVGTSMGGLLGMLLAAQPNTPIRRLVMNDVGAFLPMPALQHISRNLEAPRSFKSLAAVEAHLRKTRREWGEISDAQWKELAIHGSRRVESGYAIHFDPAIARMVGPMPLAPGLFFWDAWQRVTCPVLLLRGAESDVFPRMVAESMLLRHPEVGLEEIPGCGHAPSLMNEAQAALVRGFLGAPVHWRDEDKLVAAARAVV</sequence>
<dbReference type="KEGG" id="uru:DSM104443_00825"/>
<accession>A0A6M4GRT7</accession>
<keyword evidence="3" id="KW-1185">Reference proteome</keyword>
<gene>
    <name evidence="2" type="ORF">DSM104443_00825</name>
</gene>
<dbReference type="Gene3D" id="3.40.50.1820">
    <property type="entry name" value="alpha/beta hydrolase"/>
    <property type="match status" value="1"/>
</dbReference>
<proteinExistence type="predicted"/>